<reference evidence="1 2" key="1">
    <citation type="journal article" date="2019" name="Sci. Rep.">
        <title>Orb-weaving spider Araneus ventricosus genome elucidates the spidroin gene catalogue.</title>
        <authorList>
            <person name="Kono N."/>
            <person name="Nakamura H."/>
            <person name="Ohtoshi R."/>
            <person name="Moran D.A.P."/>
            <person name="Shinohara A."/>
            <person name="Yoshida Y."/>
            <person name="Fujiwara M."/>
            <person name="Mori M."/>
            <person name="Tomita M."/>
            <person name="Arakawa K."/>
        </authorList>
    </citation>
    <scope>NUCLEOTIDE SEQUENCE [LARGE SCALE GENOMIC DNA]</scope>
</reference>
<name>A0A4Y2CE62_ARAVE</name>
<proteinExistence type="predicted"/>
<dbReference type="Proteomes" id="UP000499080">
    <property type="component" value="Unassembled WGS sequence"/>
</dbReference>
<keyword evidence="2" id="KW-1185">Reference proteome</keyword>
<evidence type="ECO:0000313" key="2">
    <source>
        <dbReference type="Proteomes" id="UP000499080"/>
    </source>
</evidence>
<gene>
    <name evidence="1" type="ORF">AVEN_108799_1</name>
</gene>
<sequence length="141" mass="15381">MAAKGTEMRVTTGDADTYTVRCGLEKVISHPIIAITGQDKRSSRVTDCFGTTRKAISQAGEKMFLAICKAPANGHNLNNNRHAAFLKSSTKIKADLSSIPPTKRAELQHSISNVFLFVAPDVVPILMVSLEKKRRSSNLIK</sequence>
<dbReference type="OrthoDB" id="6781249at2759"/>
<organism evidence="1 2">
    <name type="scientific">Araneus ventricosus</name>
    <name type="common">Orbweaver spider</name>
    <name type="synonym">Epeira ventricosa</name>
    <dbReference type="NCBI Taxonomy" id="182803"/>
    <lineage>
        <taxon>Eukaryota</taxon>
        <taxon>Metazoa</taxon>
        <taxon>Ecdysozoa</taxon>
        <taxon>Arthropoda</taxon>
        <taxon>Chelicerata</taxon>
        <taxon>Arachnida</taxon>
        <taxon>Araneae</taxon>
        <taxon>Araneomorphae</taxon>
        <taxon>Entelegynae</taxon>
        <taxon>Araneoidea</taxon>
        <taxon>Araneidae</taxon>
        <taxon>Araneus</taxon>
    </lineage>
</organism>
<protein>
    <submittedName>
        <fullName evidence="1">Uncharacterized protein</fullName>
    </submittedName>
</protein>
<dbReference type="AlphaFoldDB" id="A0A4Y2CE62"/>
<accession>A0A4Y2CE62</accession>
<dbReference type="EMBL" id="BGPR01000178">
    <property type="protein sequence ID" value="GBM02244.1"/>
    <property type="molecule type" value="Genomic_DNA"/>
</dbReference>
<evidence type="ECO:0000313" key="1">
    <source>
        <dbReference type="EMBL" id="GBM02244.1"/>
    </source>
</evidence>
<comment type="caution">
    <text evidence="1">The sequence shown here is derived from an EMBL/GenBank/DDBJ whole genome shotgun (WGS) entry which is preliminary data.</text>
</comment>